<dbReference type="Gene3D" id="1.10.1220.170">
    <property type="match status" value="1"/>
</dbReference>
<accession>A0A1J4RWP5</accession>
<proteinExistence type="inferred from homology"/>
<evidence type="ECO:0008006" key="4">
    <source>
        <dbReference type="Google" id="ProtNLM"/>
    </source>
</evidence>
<dbReference type="EMBL" id="MNUK01000038">
    <property type="protein sequence ID" value="OIN91673.1"/>
    <property type="molecule type" value="Genomic_DNA"/>
</dbReference>
<dbReference type="SUPFAM" id="SSF143120">
    <property type="entry name" value="YefM-like"/>
    <property type="match status" value="1"/>
</dbReference>
<evidence type="ECO:0000313" key="3">
    <source>
        <dbReference type="Proteomes" id="UP000182345"/>
    </source>
</evidence>
<dbReference type="Proteomes" id="UP000182345">
    <property type="component" value="Unassembled WGS sequence"/>
</dbReference>
<name>A0A1J4RWP5_9BACT</name>
<gene>
    <name evidence="2" type="ORF">AUJ42_01475</name>
</gene>
<organism evidence="2 3">
    <name type="scientific">Candidatus Collierbacteria bacterium CG1_02_44_10</name>
    <dbReference type="NCBI Taxonomy" id="1805087"/>
    <lineage>
        <taxon>Bacteria</taxon>
        <taxon>Candidatus Collieribacteriota</taxon>
    </lineage>
</organism>
<comment type="caution">
    <text evidence="2">The sequence shown here is derived from an EMBL/GenBank/DDBJ whole genome shotgun (WGS) entry which is preliminary data.</text>
</comment>
<dbReference type="AlphaFoldDB" id="A0A1J4RWP5"/>
<evidence type="ECO:0000313" key="2">
    <source>
        <dbReference type="EMBL" id="OIN91673.1"/>
    </source>
</evidence>
<dbReference type="InterPro" id="IPR036165">
    <property type="entry name" value="YefM-like_sf"/>
</dbReference>
<protein>
    <recommendedName>
        <fullName evidence="4">Antitoxin</fullName>
    </recommendedName>
</protein>
<evidence type="ECO:0000256" key="1">
    <source>
        <dbReference type="ARBA" id="ARBA00009981"/>
    </source>
</evidence>
<sequence>MIQQLINDEKFTNVQTAQAGITKLFTQASKGNHFYRVMKNDTPLGVLIPNDLWEDLTEELEMLSSPTYLKIIQEAREEITNKQTFSLDEVKKQLGF</sequence>
<comment type="similarity">
    <text evidence="1">Belongs to the phD/YefM antitoxin family.</text>
</comment>
<reference evidence="2 3" key="1">
    <citation type="journal article" date="2016" name="Environ. Microbiol.">
        <title>Genomic resolution of a cold subsurface aquifer community provides metabolic insights for novel microbes adapted to high CO concentrations.</title>
        <authorList>
            <person name="Probst A.J."/>
            <person name="Castelle C.J."/>
            <person name="Singh A."/>
            <person name="Brown C.T."/>
            <person name="Anantharaman K."/>
            <person name="Sharon I."/>
            <person name="Hug L.A."/>
            <person name="Burstein D."/>
            <person name="Emerson J.B."/>
            <person name="Thomas B.C."/>
            <person name="Banfield J.F."/>
        </authorList>
    </citation>
    <scope>NUCLEOTIDE SEQUENCE [LARGE SCALE GENOMIC DNA]</scope>
    <source>
        <strain evidence="2">CG1_02_44_10</strain>
    </source>
</reference>